<accession>A0ABR1CT70</accession>
<feature type="compositionally biased region" description="Basic and acidic residues" evidence="1">
    <location>
        <begin position="1217"/>
        <end position="1232"/>
    </location>
</feature>
<dbReference type="EMBL" id="JAVFWL010000003">
    <property type="protein sequence ID" value="KAK6741534.1"/>
    <property type="molecule type" value="Genomic_DNA"/>
</dbReference>
<feature type="region of interest" description="Disordered" evidence="1">
    <location>
        <begin position="1262"/>
        <end position="1337"/>
    </location>
</feature>
<proteinExistence type="predicted"/>
<feature type="region of interest" description="Disordered" evidence="1">
    <location>
        <begin position="130"/>
        <end position="174"/>
    </location>
</feature>
<feature type="region of interest" description="Disordered" evidence="1">
    <location>
        <begin position="1393"/>
        <end position="1438"/>
    </location>
</feature>
<feature type="compositionally biased region" description="Basic and acidic residues" evidence="1">
    <location>
        <begin position="102"/>
        <end position="116"/>
    </location>
</feature>
<feature type="compositionally biased region" description="Polar residues" evidence="1">
    <location>
        <begin position="201"/>
        <end position="210"/>
    </location>
</feature>
<keyword evidence="3" id="KW-1185">Reference proteome</keyword>
<dbReference type="Proteomes" id="UP001303046">
    <property type="component" value="Unassembled WGS sequence"/>
</dbReference>
<evidence type="ECO:0000313" key="2">
    <source>
        <dbReference type="EMBL" id="KAK6741534.1"/>
    </source>
</evidence>
<evidence type="ECO:0000313" key="3">
    <source>
        <dbReference type="Proteomes" id="UP001303046"/>
    </source>
</evidence>
<feature type="compositionally biased region" description="Basic residues" evidence="1">
    <location>
        <begin position="602"/>
        <end position="611"/>
    </location>
</feature>
<gene>
    <name evidence="2" type="primary">Necator_chrIII.g10177</name>
    <name evidence="2" type="ORF">RB195_009412</name>
</gene>
<feature type="region of interest" description="Disordered" evidence="1">
    <location>
        <begin position="190"/>
        <end position="212"/>
    </location>
</feature>
<sequence>MEADDDYEPPFSVRRLRQAYLDRVRGSVGPGLPPPRRITPLAASITPSLPYIPEDDDEERRLTRSHRTNSENALNRPNNEKARALRFEPPPPPSLSYSLPVQHEKSPAASRQSDRSHIAAPSLVAVNVTTNQSGANEQKPSSNSVTRPRDISRGPDEDYPERLMSPPPTREPRSIIKQGYYSSQQNLHSNQSMHVDHGNPGLSQGKSGSFNDLPEEQRYRIMKENLERLRRSRATTPKPPVTSFNGPFFKLEEINSSKTNESIVCNGGPDYPHREMTESRTSFAESRGLSASEAELSQIKDSSVVIWPPLVDRKPRSQSVMARSITDPERINEYRRQKQLEEEAIRRHEEEKVISMTKQLRAMQVQQQRLYEQRHGVTSPVQFIDVVDAQPYLPPQQQFPTRYPHSPAPDNMSPDYGYDAHRMRVYETRPISALSETSDNGLHNTWKRTYIVQKPQEVAKNEILSSEQLLEKDQYEVDILKRRAAFVEKPEEKPEIVRTGRRWQPPPEKPYVWPTVPRATSVDISVPQVDYNMSQPRSADNVEYKWAPVITDPGYKKERKNFTPTNSPPLSPIRGHGTGPLDEVAKRQTRYVIQPSPDGSHRPKPAFRKERKAPSGGFYPHAPNAVKVVKRRPASAQGLLAPVDGTTEETVEIIHQRNFHKLGRGYRDTPPSAEHNGRRAVGRSEPDVNDWEKIYDLPPHSSTIVGKDVPTNIDVKRRLSQFQGSVQSLQRRQENANRSYSMDGSLPYFMHGSMHDMSSPQTSSVRNDRAQSSARRDSSRQRSQHRQHQEHPSTSAHSSRSPSTLPISPASRTDTPTAIRVRTKMGQVTAPGPSPASYDRARPHVPRPLPPGYRLGDPLPDPRALSPAPGHTKRMIRNVAANQPPKNEDLDELARKGEQLLERSRERRAGYKLIDSEIVKEGPEPVPQAFKDQVRDLLESRNSLETSTTKEHDRSGYVTDVSTATWQFSTQSFSPRSIVSVNGARDDILKKDKVWPYTVQESTSVADSGRSSRQLHEVYDRKVERFASMPMLNATDRAFIRVKDDKPRGIMKRRELETRDQMLHPSAENQLMEHRQYHRTQSNVSNKPSVTETVQRFEETRRTEEVERRVQRKERRDRRSRHHSSSRHHGSREAWENGYNSERRLASVPPQRIIYQESNRAMSEAEIDKVVREAYEAADEARRDHYRMRSNSLSRGGGAVNGYLPSSQESYYRQSTTRRERDHRDQRYEDDHFGRGIAHARYGSLSDSLRRGELKYIPNGEVRESHWSQSQQNRGGGMGNMHKSYSTRDVFGGGDYDRRSTSSYRRGSQQMSPFVEFPPTLPRRSERDNYRPVSKSRSYADWDDMGRAGFGREVRRYDDDMSRLEAEFRDSLLMPLPNGNLHERDYRTEQIPGGYETFSKDNRAHSGRRVGKDGLPVDYSEASQEYSYKREQEMDRRR</sequence>
<feature type="compositionally biased region" description="Basic and acidic residues" evidence="1">
    <location>
        <begin position="1427"/>
        <end position="1438"/>
    </location>
</feature>
<feature type="compositionally biased region" description="Polar residues" evidence="1">
    <location>
        <begin position="130"/>
        <end position="146"/>
    </location>
</feature>
<protein>
    <submittedName>
        <fullName evidence="2">Uncharacterized protein</fullName>
    </submittedName>
</protein>
<feature type="region of interest" description="Disordered" evidence="1">
    <location>
        <begin position="593"/>
        <end position="621"/>
    </location>
</feature>
<feature type="compositionally biased region" description="Polar residues" evidence="1">
    <location>
        <begin position="1079"/>
        <end position="1089"/>
    </location>
</feature>
<feature type="compositionally biased region" description="Basic and acidic residues" evidence="1">
    <location>
        <begin position="1095"/>
        <end position="1109"/>
    </location>
</feature>
<reference evidence="2 3" key="1">
    <citation type="submission" date="2023-08" db="EMBL/GenBank/DDBJ databases">
        <title>A Necator americanus chromosomal reference genome.</title>
        <authorList>
            <person name="Ilik V."/>
            <person name="Petrzelkova K.J."/>
            <person name="Pardy F."/>
            <person name="Fuh T."/>
            <person name="Niatou-Singa F.S."/>
            <person name="Gouil Q."/>
            <person name="Baker L."/>
            <person name="Ritchie M.E."/>
            <person name="Jex A.R."/>
            <person name="Gazzola D."/>
            <person name="Li H."/>
            <person name="Toshio Fujiwara R."/>
            <person name="Zhan B."/>
            <person name="Aroian R.V."/>
            <person name="Pafco B."/>
            <person name="Schwarz E.M."/>
        </authorList>
    </citation>
    <scope>NUCLEOTIDE SEQUENCE [LARGE SCALE GENOMIC DNA]</scope>
    <source>
        <strain evidence="2 3">Aroian</strain>
        <tissue evidence="2">Whole animal</tissue>
    </source>
</reference>
<feature type="compositionally biased region" description="Basic residues" evidence="1">
    <location>
        <begin position="1110"/>
        <end position="1130"/>
    </location>
</feature>
<name>A0ABR1CT70_NECAM</name>
<feature type="region of interest" description="Disordered" evidence="1">
    <location>
        <begin position="723"/>
        <end position="870"/>
    </location>
</feature>
<feature type="compositionally biased region" description="Polar residues" evidence="1">
    <location>
        <begin position="1204"/>
        <end position="1215"/>
    </location>
</feature>
<feature type="compositionally biased region" description="Basic and acidic residues" evidence="1">
    <location>
        <begin position="147"/>
        <end position="156"/>
    </location>
</feature>
<evidence type="ECO:0000256" key="1">
    <source>
        <dbReference type="SAM" id="MobiDB-lite"/>
    </source>
</evidence>
<feature type="region of interest" description="Disordered" evidence="1">
    <location>
        <begin position="1075"/>
        <end position="1138"/>
    </location>
</feature>
<feature type="compositionally biased region" description="Polar residues" evidence="1">
    <location>
        <begin position="756"/>
        <end position="765"/>
    </location>
</feature>
<feature type="region of interest" description="Disordered" evidence="1">
    <location>
        <begin position="662"/>
        <end position="686"/>
    </location>
</feature>
<comment type="caution">
    <text evidence="2">The sequence shown here is derived from an EMBL/GenBank/DDBJ whole genome shotgun (WGS) entry which is preliminary data.</text>
</comment>
<feature type="compositionally biased region" description="Low complexity" evidence="1">
    <location>
        <begin position="792"/>
        <end position="804"/>
    </location>
</feature>
<feature type="region of interest" description="Disordered" evidence="1">
    <location>
        <begin position="25"/>
        <end position="116"/>
    </location>
</feature>
<feature type="compositionally biased region" description="Basic and acidic residues" evidence="1">
    <location>
        <begin position="766"/>
        <end position="780"/>
    </location>
</feature>
<feature type="compositionally biased region" description="Polar residues" evidence="1">
    <location>
        <begin position="723"/>
        <end position="742"/>
    </location>
</feature>
<feature type="region of interest" description="Disordered" evidence="1">
    <location>
        <begin position="1186"/>
        <end position="1232"/>
    </location>
</feature>
<feature type="region of interest" description="Disordered" evidence="1">
    <location>
        <begin position="557"/>
        <end position="577"/>
    </location>
</feature>
<organism evidence="2 3">
    <name type="scientific">Necator americanus</name>
    <name type="common">Human hookworm</name>
    <dbReference type="NCBI Taxonomy" id="51031"/>
    <lineage>
        <taxon>Eukaryota</taxon>
        <taxon>Metazoa</taxon>
        <taxon>Ecdysozoa</taxon>
        <taxon>Nematoda</taxon>
        <taxon>Chromadorea</taxon>
        <taxon>Rhabditida</taxon>
        <taxon>Rhabditina</taxon>
        <taxon>Rhabditomorpha</taxon>
        <taxon>Strongyloidea</taxon>
        <taxon>Ancylostomatidae</taxon>
        <taxon>Bunostominae</taxon>
        <taxon>Necator</taxon>
    </lineage>
</organism>